<keyword evidence="6" id="KW-1185">Reference proteome</keyword>
<proteinExistence type="inferred from homology"/>
<dbReference type="Gene3D" id="3.30.70.1020">
    <property type="entry name" value="Trehalose-6-phosphate phosphatase related protein, domain 2"/>
    <property type="match status" value="1"/>
</dbReference>
<evidence type="ECO:0000313" key="5">
    <source>
        <dbReference type="EMBL" id="MDE8650279.1"/>
    </source>
</evidence>
<dbReference type="InterPro" id="IPR023214">
    <property type="entry name" value="HAD_sf"/>
</dbReference>
<keyword evidence="4" id="KW-0460">Magnesium</keyword>
<organism evidence="5 6">
    <name type="scientific">Novosphingobium album</name>
    <name type="common">ex Liu et al. 2023</name>
    <dbReference type="NCBI Taxonomy" id="3031130"/>
    <lineage>
        <taxon>Bacteria</taxon>
        <taxon>Pseudomonadati</taxon>
        <taxon>Pseudomonadota</taxon>
        <taxon>Alphaproteobacteria</taxon>
        <taxon>Sphingomonadales</taxon>
        <taxon>Sphingomonadaceae</taxon>
        <taxon>Novosphingobium</taxon>
    </lineage>
</organism>
<dbReference type="PANTHER" id="PTHR43768:SF3">
    <property type="entry name" value="TREHALOSE 6-PHOSPHATE PHOSPHATASE"/>
    <property type="match status" value="1"/>
</dbReference>
<comment type="similarity">
    <text evidence="2 4">Belongs to the trehalose phosphatase family.</text>
</comment>
<evidence type="ECO:0000256" key="3">
    <source>
        <dbReference type="ARBA" id="ARBA00022801"/>
    </source>
</evidence>
<name>A0ABT5WK36_9SPHN</name>
<comment type="pathway">
    <text evidence="1 4">Glycan biosynthesis; trehalose biosynthesis.</text>
</comment>
<accession>A0ABT5WK36</accession>
<reference evidence="5 6" key="1">
    <citation type="submission" date="2023-03" db="EMBL/GenBank/DDBJ databases">
        <title>NovoSphingobium album sp. nov. isolated from polycyclic aromatic hydrocarbons- and heavy-metal polluted soil.</title>
        <authorList>
            <person name="Liu Z."/>
            <person name="Wang K."/>
        </authorList>
    </citation>
    <scope>NUCLEOTIDE SEQUENCE [LARGE SCALE GENOMIC DNA]</scope>
    <source>
        <strain evidence="5 6">H3SJ31-1</strain>
    </source>
</reference>
<dbReference type="Proteomes" id="UP001216253">
    <property type="component" value="Unassembled WGS sequence"/>
</dbReference>
<dbReference type="RefSeq" id="WP_275226362.1">
    <property type="nucleotide sequence ID" value="NZ_JARESE010000001.1"/>
</dbReference>
<dbReference type="SUPFAM" id="SSF56784">
    <property type="entry name" value="HAD-like"/>
    <property type="match status" value="1"/>
</dbReference>
<evidence type="ECO:0000256" key="4">
    <source>
        <dbReference type="RuleBase" id="RU361117"/>
    </source>
</evidence>
<evidence type="ECO:0000256" key="2">
    <source>
        <dbReference type="ARBA" id="ARBA00008770"/>
    </source>
</evidence>
<dbReference type="InterPro" id="IPR044651">
    <property type="entry name" value="OTSB-like"/>
</dbReference>
<dbReference type="EC" id="3.1.3.12" evidence="4"/>
<dbReference type="InterPro" id="IPR006379">
    <property type="entry name" value="HAD-SF_hydro_IIB"/>
</dbReference>
<dbReference type="InterPro" id="IPR036412">
    <property type="entry name" value="HAD-like_sf"/>
</dbReference>
<keyword evidence="4" id="KW-0479">Metal-binding</keyword>
<dbReference type="EMBL" id="JARESE010000001">
    <property type="protein sequence ID" value="MDE8650279.1"/>
    <property type="molecule type" value="Genomic_DNA"/>
</dbReference>
<protein>
    <recommendedName>
        <fullName evidence="4">Trehalose 6-phosphate phosphatase</fullName>
        <ecNumber evidence="4">3.1.3.12</ecNumber>
    </recommendedName>
</protein>
<dbReference type="NCBIfam" id="TIGR00685">
    <property type="entry name" value="T6PP"/>
    <property type="match status" value="1"/>
</dbReference>
<comment type="catalytic activity">
    <reaction evidence="4">
        <text>alpha,alpha-trehalose 6-phosphate + H2O = alpha,alpha-trehalose + phosphate</text>
        <dbReference type="Rhea" id="RHEA:23420"/>
        <dbReference type="ChEBI" id="CHEBI:15377"/>
        <dbReference type="ChEBI" id="CHEBI:16551"/>
        <dbReference type="ChEBI" id="CHEBI:43474"/>
        <dbReference type="ChEBI" id="CHEBI:58429"/>
        <dbReference type="EC" id="3.1.3.12"/>
    </reaction>
</comment>
<dbReference type="GO" id="GO:0004805">
    <property type="term" value="F:trehalose-phosphatase activity"/>
    <property type="evidence" value="ECO:0007669"/>
    <property type="project" value="UniProtKB-EC"/>
</dbReference>
<dbReference type="NCBIfam" id="TIGR01484">
    <property type="entry name" value="HAD-SF-IIB"/>
    <property type="match status" value="1"/>
</dbReference>
<keyword evidence="3 4" id="KW-0378">Hydrolase</keyword>
<evidence type="ECO:0000313" key="6">
    <source>
        <dbReference type="Proteomes" id="UP001216253"/>
    </source>
</evidence>
<comment type="caution">
    <text evidence="5">The sequence shown here is derived from an EMBL/GenBank/DDBJ whole genome shotgun (WGS) entry which is preliminary data.</text>
</comment>
<comment type="cofactor">
    <cofactor evidence="4">
        <name>Mg(2+)</name>
        <dbReference type="ChEBI" id="CHEBI:18420"/>
    </cofactor>
</comment>
<dbReference type="Gene3D" id="3.40.50.1000">
    <property type="entry name" value="HAD superfamily/HAD-like"/>
    <property type="match status" value="1"/>
</dbReference>
<dbReference type="Pfam" id="PF02358">
    <property type="entry name" value="Trehalose_PPase"/>
    <property type="match status" value="1"/>
</dbReference>
<evidence type="ECO:0000256" key="1">
    <source>
        <dbReference type="ARBA" id="ARBA00005199"/>
    </source>
</evidence>
<dbReference type="PANTHER" id="PTHR43768">
    <property type="entry name" value="TREHALOSE 6-PHOSPHATE PHOSPHATASE"/>
    <property type="match status" value="1"/>
</dbReference>
<sequence length="262" mass="26896">MKAGPEHPLVPAPLVPAPLAPPPLPGAGDALFLDFDGTLVEIAAHPDAVRVAPGLPALIESLRIRLEGRLAIVSGRSLASLDRALGPIAVAMAGSHGGEFREAGARAAIALAEPVPTAVVARLHAVAAALGGLLVEQKPFSAAIHYRDRPEAESAVLAAARELARAEGLALKHGKMVAELIMPGSDKGSAVARYMALPGFAGARPLFAGDDTTDEDAFAAVARLAGGGILVGPMRHTAARWRLDGVRETHAWLAAALGEEPR</sequence>
<dbReference type="InterPro" id="IPR003337">
    <property type="entry name" value="Trehalose_PPase"/>
</dbReference>
<gene>
    <name evidence="5" type="primary">otsB</name>
    <name evidence="5" type="ORF">PYV00_00935</name>
</gene>
<comment type="function">
    <text evidence="4">Removes the phosphate from trehalose 6-phosphate to produce free trehalose.</text>
</comment>